<dbReference type="SUPFAM" id="SSF51261">
    <property type="entry name" value="Duplicated hybrid motif"/>
    <property type="match status" value="1"/>
</dbReference>
<dbReference type="Gene3D" id="1.10.530.10">
    <property type="match status" value="1"/>
</dbReference>
<sequence length="896" mass="101175">MRPGTTMTFQVSKMRFGFLPDDPDYNITSEESSEIKWNLDGVLIGTGNIITIPGNKLMATKKYVVEAYSKSANATGKGAKNEEDDWHFEVKNNDVLSFSLSGNPKVGKPIIATVDKMVFSDLLPNEIIHWSAQFLKGTGKSVKMTPKVAGKFNVTCKINSETGVSKYIDVLVAKITKGFWNDFGGSEISQASWGQQVDFCIRGENVEGEEIELHIYDDDSKPFDDDDFAYSNKEISRIILGSNNDKYSTHRIELGNSIKDRTTHIASDEVKLYVKTKLVGFENASFTDVKAVEGTHKHLTVNSKKEVYRAIIGDKDGRASHNPVDYDMKSFVYANTTFAKGAKLTVKIFEKKGKLTKDPEATELKSEGIVAEDGTLVTEVDWGKLKDAKQNKKTKTYYPEIFDANDNLLLDGSESNTLCTVPLIPQSILKKEVSYVGAVTAGSEVVHLQNNENGVCECEARVRAFIRMLRVGEGTGELIKSSKINKVTKEKEVVYISHDFQKGYSTAFGGNKITDLSTHPMKVYDGSSAAGAYQIMQYTYAWLGGSKLEWTGKYFKILDIYEKDHDYRKIYKINDYQPESQDRLCVVIMKDKQKGLLDLVINDEIEKAIRNQGSAEWASLPHKGDFSRHLFKGKRQPATPMKICLEHYNKFYEEELKGISNLHLKKGFLKDFGSECCADNVHVENSIVNDNKLLFPFQSMPLNHPQNLKNETYAAYDYTNKEANAATFGYRRGKDRIHAARDLYYDVDEPIYAIYGGTVKLVYKYYNDTYAIEIEHDYEYKKGFKLFALYGEVNKSGILVKEGDIVKRGDPIAKVGLLDPFVVQPYPDKRGMLHFELYTGEASGATGSKTKYSDMLYAESINYSKDRSFKRRKDLFDPLQLLEEMIRNSKNEGLLK</sequence>
<dbReference type="RefSeq" id="WP_125021527.1">
    <property type="nucleotide sequence ID" value="NZ_CP034159.1"/>
</dbReference>
<organism evidence="2 3">
    <name type="scientific">Kaistella carnis</name>
    <dbReference type="NCBI Taxonomy" id="1241979"/>
    <lineage>
        <taxon>Bacteria</taxon>
        <taxon>Pseudomonadati</taxon>
        <taxon>Bacteroidota</taxon>
        <taxon>Flavobacteriia</taxon>
        <taxon>Flavobacteriales</taxon>
        <taxon>Weeksellaceae</taxon>
        <taxon>Chryseobacterium group</taxon>
        <taxon>Kaistella</taxon>
    </lineage>
</organism>
<keyword evidence="3" id="KW-1185">Reference proteome</keyword>
<dbReference type="InterPro" id="IPR023346">
    <property type="entry name" value="Lysozyme-like_dom_sf"/>
</dbReference>
<accession>A0A3G8XEX2</accession>
<dbReference type="Proteomes" id="UP000270185">
    <property type="component" value="Chromosome"/>
</dbReference>
<proteinExistence type="predicted"/>
<evidence type="ECO:0000313" key="2">
    <source>
        <dbReference type="EMBL" id="AZI31709.1"/>
    </source>
</evidence>
<dbReference type="InterPro" id="IPR016047">
    <property type="entry name" value="M23ase_b-sheet_dom"/>
</dbReference>
<dbReference type="GO" id="GO:0004222">
    <property type="term" value="F:metalloendopeptidase activity"/>
    <property type="evidence" value="ECO:0007669"/>
    <property type="project" value="TreeGrafter"/>
</dbReference>
<dbReference type="OrthoDB" id="961266at2"/>
<dbReference type="SUPFAM" id="SSF53955">
    <property type="entry name" value="Lysozyme-like"/>
    <property type="match status" value="1"/>
</dbReference>
<evidence type="ECO:0000259" key="1">
    <source>
        <dbReference type="Pfam" id="PF01551"/>
    </source>
</evidence>
<dbReference type="InterPro" id="IPR050570">
    <property type="entry name" value="Cell_wall_metabolism_enzyme"/>
</dbReference>
<dbReference type="CDD" id="cd12797">
    <property type="entry name" value="M23_peptidase"/>
    <property type="match status" value="1"/>
</dbReference>
<dbReference type="Gene3D" id="2.70.70.10">
    <property type="entry name" value="Glucose Permease (Domain IIA)"/>
    <property type="match status" value="1"/>
</dbReference>
<protein>
    <recommendedName>
        <fullName evidence="1">M23ase beta-sheet core domain-containing protein</fullName>
    </recommendedName>
</protein>
<dbReference type="EMBL" id="CP034159">
    <property type="protein sequence ID" value="AZI31709.1"/>
    <property type="molecule type" value="Genomic_DNA"/>
</dbReference>
<name>A0A3G8XEX2_9FLAO</name>
<reference evidence="3" key="1">
    <citation type="submission" date="2018-11" db="EMBL/GenBank/DDBJ databases">
        <title>Proposal to divide the Flavobacteriaceae and reorganize its genera based on Amino Acid Identity values calculated from whole genome sequences.</title>
        <authorList>
            <person name="Nicholson A.C."/>
            <person name="Gulvik C.A."/>
            <person name="Whitney A.M."/>
            <person name="Humrighouse B.W."/>
            <person name="Bell M."/>
            <person name="Holmes B."/>
            <person name="Steigerwalt A.G."/>
            <person name="Villarma A."/>
            <person name="Sheth M."/>
            <person name="Batra D."/>
            <person name="Pryor J."/>
            <person name="Bernardet J.-F."/>
            <person name="Hugo C."/>
            <person name="Kampfer P."/>
            <person name="Newman J.D."/>
            <person name="McQuiston J.R."/>
        </authorList>
    </citation>
    <scope>NUCLEOTIDE SEQUENCE [LARGE SCALE GENOMIC DNA]</scope>
    <source>
        <strain evidence="3">G0081</strain>
    </source>
</reference>
<feature type="domain" description="M23ase beta-sheet core" evidence="1">
    <location>
        <begin position="737"/>
        <end position="840"/>
    </location>
</feature>
<gene>
    <name evidence="2" type="ORF">EIB73_00320</name>
</gene>
<evidence type="ECO:0000313" key="3">
    <source>
        <dbReference type="Proteomes" id="UP000270185"/>
    </source>
</evidence>
<dbReference type="AlphaFoldDB" id="A0A3G8XEX2"/>
<dbReference type="InterPro" id="IPR011055">
    <property type="entry name" value="Dup_hybrid_motif"/>
</dbReference>
<dbReference type="PANTHER" id="PTHR21666">
    <property type="entry name" value="PEPTIDASE-RELATED"/>
    <property type="match status" value="1"/>
</dbReference>
<dbReference type="Pfam" id="PF01551">
    <property type="entry name" value="Peptidase_M23"/>
    <property type="match status" value="1"/>
</dbReference>
<dbReference type="PANTHER" id="PTHR21666:SF287">
    <property type="entry name" value="CYTOPLASMIC MEMBRANE PROTEIN"/>
    <property type="match status" value="1"/>
</dbReference>
<dbReference type="KEGG" id="ccas:EIB73_00320"/>